<proteinExistence type="predicted"/>
<dbReference type="InterPro" id="IPR003018">
    <property type="entry name" value="GAF"/>
</dbReference>
<dbReference type="GO" id="GO:0005524">
    <property type="term" value="F:ATP binding"/>
    <property type="evidence" value="ECO:0007669"/>
    <property type="project" value="UniProtKB-KW"/>
</dbReference>
<dbReference type="SUPFAM" id="SSF55874">
    <property type="entry name" value="ATPase domain of HSP90 chaperone/DNA topoisomerase II/histidine kinase"/>
    <property type="match status" value="1"/>
</dbReference>
<dbReference type="EC" id="2.7.13.3" evidence="3"/>
<evidence type="ECO:0000256" key="11">
    <source>
        <dbReference type="ARBA" id="ARBA00023012"/>
    </source>
</evidence>
<dbReference type="CDD" id="cd16917">
    <property type="entry name" value="HATPase_UhpB-NarQ-NarX-like"/>
    <property type="match status" value="1"/>
</dbReference>
<keyword evidence="6 14" id="KW-0812">Transmembrane</keyword>
<evidence type="ECO:0000256" key="9">
    <source>
        <dbReference type="ARBA" id="ARBA00022840"/>
    </source>
</evidence>
<keyword evidence="9" id="KW-0067">ATP-binding</keyword>
<comment type="subcellular location">
    <subcellularLocation>
        <location evidence="2">Membrane</location>
        <topology evidence="2">Multi-pass membrane protein</topology>
    </subcellularLocation>
</comment>
<dbReference type="GO" id="GO:0046983">
    <property type="term" value="F:protein dimerization activity"/>
    <property type="evidence" value="ECO:0007669"/>
    <property type="project" value="InterPro"/>
</dbReference>
<dbReference type="Gene3D" id="3.30.565.10">
    <property type="entry name" value="Histidine kinase-like ATPase, C-terminal domain"/>
    <property type="match status" value="1"/>
</dbReference>
<gene>
    <name evidence="17" type="ORF">BJ981_005531</name>
</gene>
<evidence type="ECO:0000259" key="15">
    <source>
        <dbReference type="SMART" id="SM00065"/>
    </source>
</evidence>
<evidence type="ECO:0000256" key="13">
    <source>
        <dbReference type="SAM" id="MobiDB-lite"/>
    </source>
</evidence>
<evidence type="ECO:0000256" key="6">
    <source>
        <dbReference type="ARBA" id="ARBA00022692"/>
    </source>
</evidence>
<feature type="transmembrane region" description="Helical" evidence="14">
    <location>
        <begin position="95"/>
        <end position="112"/>
    </location>
</feature>
<dbReference type="Gene3D" id="1.20.120.620">
    <property type="entry name" value="Backbone structure of the membrane domain of e. Coli histidine kinase receptor kdpd"/>
    <property type="match status" value="1"/>
</dbReference>
<reference evidence="17 18" key="1">
    <citation type="submission" date="2020-08" db="EMBL/GenBank/DDBJ databases">
        <title>Sequencing the genomes of 1000 actinobacteria strains.</title>
        <authorList>
            <person name="Klenk H.-P."/>
        </authorList>
    </citation>
    <scope>NUCLEOTIDE SEQUENCE [LARGE SCALE GENOMIC DNA]</scope>
    <source>
        <strain evidence="17 18">DSM 45790</strain>
    </source>
</reference>
<evidence type="ECO:0000256" key="14">
    <source>
        <dbReference type="SAM" id="Phobius"/>
    </source>
</evidence>
<evidence type="ECO:0000256" key="1">
    <source>
        <dbReference type="ARBA" id="ARBA00000085"/>
    </source>
</evidence>
<accession>A0A7W8Z978</accession>
<dbReference type="PANTHER" id="PTHR24421">
    <property type="entry name" value="NITRATE/NITRITE SENSOR PROTEIN NARX-RELATED"/>
    <property type="match status" value="1"/>
</dbReference>
<dbReference type="EMBL" id="JACHBR010000001">
    <property type="protein sequence ID" value="MBB5629832.1"/>
    <property type="molecule type" value="Genomic_DNA"/>
</dbReference>
<comment type="caution">
    <text evidence="17">The sequence shown here is derived from an EMBL/GenBank/DDBJ whole genome shotgun (WGS) entry which is preliminary data.</text>
</comment>
<keyword evidence="11" id="KW-0902">Two-component regulatory system</keyword>
<feature type="domain" description="Histidine kinase/HSP90-like ATPase" evidence="16">
    <location>
        <begin position="416"/>
        <end position="506"/>
    </location>
</feature>
<dbReference type="SMART" id="SM00387">
    <property type="entry name" value="HATPase_c"/>
    <property type="match status" value="1"/>
</dbReference>
<dbReference type="PANTHER" id="PTHR24421:SF10">
    <property type="entry name" value="NITRATE_NITRITE SENSOR PROTEIN NARQ"/>
    <property type="match status" value="1"/>
</dbReference>
<feature type="region of interest" description="Disordered" evidence="13">
    <location>
        <begin position="486"/>
        <end position="508"/>
    </location>
</feature>
<dbReference type="AlphaFoldDB" id="A0A7W8Z978"/>
<dbReference type="SMART" id="SM00065">
    <property type="entry name" value="GAF"/>
    <property type="match status" value="1"/>
</dbReference>
<dbReference type="Pfam" id="PF07730">
    <property type="entry name" value="HisKA_3"/>
    <property type="match status" value="1"/>
</dbReference>
<dbReference type="Pfam" id="PF01590">
    <property type="entry name" value="GAF"/>
    <property type="match status" value="1"/>
</dbReference>
<evidence type="ECO:0000313" key="18">
    <source>
        <dbReference type="Proteomes" id="UP000588112"/>
    </source>
</evidence>
<dbReference type="Gene3D" id="3.30.450.40">
    <property type="match status" value="1"/>
</dbReference>
<dbReference type="Pfam" id="PF02518">
    <property type="entry name" value="HATPase_c"/>
    <property type="match status" value="1"/>
</dbReference>
<evidence type="ECO:0000256" key="3">
    <source>
        <dbReference type="ARBA" id="ARBA00012438"/>
    </source>
</evidence>
<name>A0A7W8Z978_9ACTN</name>
<evidence type="ECO:0000256" key="4">
    <source>
        <dbReference type="ARBA" id="ARBA00022553"/>
    </source>
</evidence>
<dbReference type="RefSeq" id="WP_184615210.1">
    <property type="nucleotide sequence ID" value="NZ_BOOS01000031.1"/>
</dbReference>
<dbReference type="InterPro" id="IPR025201">
    <property type="entry name" value="KdpD_TM"/>
</dbReference>
<dbReference type="SUPFAM" id="SSF55781">
    <property type="entry name" value="GAF domain-like"/>
    <property type="match status" value="1"/>
</dbReference>
<dbReference type="Gene3D" id="1.20.5.1930">
    <property type="match status" value="1"/>
</dbReference>
<keyword evidence="4" id="KW-0597">Phosphoprotein</keyword>
<feature type="transmembrane region" description="Helical" evidence="14">
    <location>
        <begin position="50"/>
        <end position="83"/>
    </location>
</feature>
<organism evidence="17 18">
    <name type="scientific">Sphaerisporangium krabiense</name>
    <dbReference type="NCBI Taxonomy" id="763782"/>
    <lineage>
        <taxon>Bacteria</taxon>
        <taxon>Bacillati</taxon>
        <taxon>Actinomycetota</taxon>
        <taxon>Actinomycetes</taxon>
        <taxon>Streptosporangiales</taxon>
        <taxon>Streptosporangiaceae</taxon>
        <taxon>Sphaerisporangium</taxon>
    </lineage>
</organism>
<keyword evidence="18" id="KW-1185">Reference proteome</keyword>
<evidence type="ECO:0000256" key="8">
    <source>
        <dbReference type="ARBA" id="ARBA00022777"/>
    </source>
</evidence>
<dbReference type="InterPro" id="IPR036890">
    <property type="entry name" value="HATPase_C_sf"/>
</dbReference>
<keyword evidence="7" id="KW-0547">Nucleotide-binding</keyword>
<keyword evidence="10 14" id="KW-1133">Transmembrane helix</keyword>
<feature type="transmembrane region" description="Helical" evidence="14">
    <location>
        <begin position="17"/>
        <end position="38"/>
    </location>
</feature>
<dbReference type="InterPro" id="IPR050482">
    <property type="entry name" value="Sensor_HK_TwoCompSys"/>
</dbReference>
<dbReference type="Pfam" id="PF13493">
    <property type="entry name" value="DUF4118"/>
    <property type="match status" value="1"/>
</dbReference>
<sequence>MPEGVLASLLRAPRPSFILGLGVSAVCVAVESGLVHLIKGFVPVTALGMVYLLGVLLVATVWGLALALVTALLSAAAFQFLYLSRSGDPTDLLELPMFLIVGILASSITGLARASAAEARARQAEADVAARRARRIAEEQSALRRVATLVARGISAREIFQAVACEIGRVVHADHIAITRYEPGARVSVVGSWSRDGEAAALRVGSRWEIVGNGAADLVRRTGRPARAVIGDLRGGLVDWARARGAAGAIGCPVVVRGALWGTVIAWSCADHPYPGDAEEHMLEFTELVATAVANAESLAELAASRARVVAATDATRSRIERDLHDGTQQHLVSLALELRTTALAVPPGCGDLRRRLDHAVVRVNDIVDNLREISRGLHPAILSMGGVAPALRTLARRSAVPVELDVGGLPPLPEQVEVALYYVVSEALTNVAKHARASVAEVRLRVADGAAELSIRDDGIGGSDPGDGSGLLGLKDRVEALGGTLDLHSPDGAGTTLSARIPVTGGP</sequence>
<evidence type="ECO:0000313" key="17">
    <source>
        <dbReference type="EMBL" id="MBB5629832.1"/>
    </source>
</evidence>
<protein>
    <recommendedName>
        <fullName evidence="3">histidine kinase</fullName>
        <ecNumber evidence="3">2.7.13.3</ecNumber>
    </recommendedName>
</protein>
<dbReference type="InterPro" id="IPR003594">
    <property type="entry name" value="HATPase_dom"/>
</dbReference>
<dbReference type="InterPro" id="IPR029016">
    <property type="entry name" value="GAF-like_dom_sf"/>
</dbReference>
<dbReference type="GO" id="GO:0000155">
    <property type="term" value="F:phosphorelay sensor kinase activity"/>
    <property type="evidence" value="ECO:0007669"/>
    <property type="project" value="InterPro"/>
</dbReference>
<keyword evidence="12 14" id="KW-0472">Membrane</keyword>
<evidence type="ECO:0000256" key="10">
    <source>
        <dbReference type="ARBA" id="ARBA00022989"/>
    </source>
</evidence>
<dbReference type="GO" id="GO:0016020">
    <property type="term" value="C:membrane"/>
    <property type="evidence" value="ECO:0007669"/>
    <property type="project" value="UniProtKB-SubCell"/>
</dbReference>
<evidence type="ECO:0000256" key="12">
    <source>
        <dbReference type="ARBA" id="ARBA00023136"/>
    </source>
</evidence>
<feature type="domain" description="GAF" evidence="15">
    <location>
        <begin position="155"/>
        <end position="303"/>
    </location>
</feature>
<evidence type="ECO:0000256" key="5">
    <source>
        <dbReference type="ARBA" id="ARBA00022679"/>
    </source>
</evidence>
<evidence type="ECO:0000256" key="7">
    <source>
        <dbReference type="ARBA" id="ARBA00022741"/>
    </source>
</evidence>
<comment type="catalytic activity">
    <reaction evidence="1">
        <text>ATP + protein L-histidine = ADP + protein N-phospho-L-histidine.</text>
        <dbReference type="EC" id="2.7.13.3"/>
    </reaction>
</comment>
<evidence type="ECO:0000259" key="16">
    <source>
        <dbReference type="SMART" id="SM00387"/>
    </source>
</evidence>
<dbReference type="Proteomes" id="UP000588112">
    <property type="component" value="Unassembled WGS sequence"/>
</dbReference>
<dbReference type="InterPro" id="IPR011712">
    <property type="entry name" value="Sig_transdc_His_kin_sub3_dim/P"/>
</dbReference>
<keyword evidence="5" id="KW-0808">Transferase</keyword>
<evidence type="ECO:0000256" key="2">
    <source>
        <dbReference type="ARBA" id="ARBA00004141"/>
    </source>
</evidence>
<dbReference type="InterPro" id="IPR038318">
    <property type="entry name" value="KdpD_sf"/>
</dbReference>
<keyword evidence="8 17" id="KW-0418">Kinase</keyword>